<proteinExistence type="predicted"/>
<feature type="transmembrane region" description="Helical" evidence="1">
    <location>
        <begin position="86"/>
        <end position="105"/>
    </location>
</feature>
<sequence length="110" mass="12526">MNENNELLYVFLITKPCSHSIINDGVRSTFSNKLCKFYFFGKASWIACCAHNSLEIIIYLVLLVLNFLTLNLLACLLSSITLHMMSILHSLLLLLVLNLIHLVLIDHFTC</sequence>
<evidence type="ECO:0000313" key="2">
    <source>
        <dbReference type="EMBL" id="MBX27860.1"/>
    </source>
</evidence>
<keyword evidence="1" id="KW-0812">Transmembrane</keyword>
<keyword evidence="1" id="KW-0472">Membrane</keyword>
<reference evidence="2" key="1">
    <citation type="submission" date="2018-02" db="EMBL/GenBank/DDBJ databases">
        <title>Rhizophora mucronata_Transcriptome.</title>
        <authorList>
            <person name="Meera S.P."/>
            <person name="Sreeshan A."/>
            <person name="Augustine A."/>
        </authorList>
    </citation>
    <scope>NUCLEOTIDE SEQUENCE</scope>
    <source>
        <tissue evidence="2">Leaf</tissue>
    </source>
</reference>
<protein>
    <submittedName>
        <fullName evidence="2">Uncharacterized protein</fullName>
    </submittedName>
</protein>
<name>A0A2P2MCB4_RHIMU</name>
<accession>A0A2P2MCB4</accession>
<dbReference type="EMBL" id="GGEC01047376">
    <property type="protein sequence ID" value="MBX27860.1"/>
    <property type="molecule type" value="Transcribed_RNA"/>
</dbReference>
<evidence type="ECO:0000256" key="1">
    <source>
        <dbReference type="SAM" id="Phobius"/>
    </source>
</evidence>
<dbReference type="AlphaFoldDB" id="A0A2P2MCB4"/>
<feature type="transmembrane region" description="Helical" evidence="1">
    <location>
        <begin position="56"/>
        <end position="80"/>
    </location>
</feature>
<organism evidence="2">
    <name type="scientific">Rhizophora mucronata</name>
    <name type="common">Asiatic mangrove</name>
    <dbReference type="NCBI Taxonomy" id="61149"/>
    <lineage>
        <taxon>Eukaryota</taxon>
        <taxon>Viridiplantae</taxon>
        <taxon>Streptophyta</taxon>
        <taxon>Embryophyta</taxon>
        <taxon>Tracheophyta</taxon>
        <taxon>Spermatophyta</taxon>
        <taxon>Magnoliopsida</taxon>
        <taxon>eudicotyledons</taxon>
        <taxon>Gunneridae</taxon>
        <taxon>Pentapetalae</taxon>
        <taxon>rosids</taxon>
        <taxon>fabids</taxon>
        <taxon>Malpighiales</taxon>
        <taxon>Rhizophoraceae</taxon>
        <taxon>Rhizophora</taxon>
    </lineage>
</organism>
<keyword evidence="1" id="KW-1133">Transmembrane helix</keyword>